<dbReference type="Gene3D" id="1.10.10.1230">
    <property type="entry name" value="Penicillin-binding protein, N-terminal non-catalytic domain, head sub-domain"/>
    <property type="match status" value="1"/>
</dbReference>
<keyword evidence="9" id="KW-0573">Peptidoglycan synthesis</keyword>
<dbReference type="InterPro" id="IPR050515">
    <property type="entry name" value="Beta-lactam/transpept"/>
</dbReference>
<sequence length="728" mass="80892">MQKKEKAQKKKPHVPFRLNLLFLFVFVMFTLLILRLGTAQLIYGEDYKQEVERTAEGITSVPVPRGKIYDRSGLDIVDNQPLQAITYTRFKGSTAKGRYEVAKQLAQLIDVPTDKITERDKKDFWIFLHEDEAKEKLTKEDKALADQKKITNAELDDRLRSRITAQEINSFTQLDLKTLYIKSKMDSGFQDAPQIIKSEGVTNEEYAVVSEHLMQLPGVDTTVDWDRTYPFGDTFRSVLGSVTNSNEGLPKEKLDFYLAREYDRNDRVGKSYIEQVYEDLLHGKRAVIKNTKDKDGNILGTQYVSKGERGKDLYLTIDINLQKSIDQIIEDELKKARQSGENLVDRAFVVMTNPQNGEVLAMSGKQIVNDNGTEKVQDFALGTMTSSYPMGSVVKGATVLTGFQQGAIKPGEVLRDEEIYIKGTPRKKSYKVFGPISDEQALQVSSNAYMFKTALRLAGYEYTPYMSLDIPQSVFDKMRRSFSEFGLGVPTGIDLPNEAPGFKGLADRPGFLLDLAIGQYDTYTPLQLAQYVSTIANGGYRLKPQILKAVYAPKTKADDPTQMISATTPAVLNRIDMSTDYINRVKQGFQAVMQPGGTGYFHFAQELPGYALAGKTGTAQTFYDGPNDALRKSGPGGTSPACVNLTLIGYAPADNPEVAFSVVVPWVKDDANHPISKLIGKRVVEAYFQQKTAEAAQQPPADDQSQQQPAADGQAQPQTPAQAPAAQQ</sequence>
<comment type="similarity">
    <text evidence="4">Belongs to the transpeptidase family.</text>
</comment>
<evidence type="ECO:0000256" key="4">
    <source>
        <dbReference type="ARBA" id="ARBA00007171"/>
    </source>
</evidence>
<evidence type="ECO:0000256" key="5">
    <source>
        <dbReference type="ARBA" id="ARBA00012448"/>
    </source>
</evidence>
<comment type="catalytic activity">
    <reaction evidence="13">
        <text>Preferential cleavage: (Ac)2-L-Lys-D-Ala-|-D-Ala. Also transpeptidation of peptidyl-alanyl moieties that are N-acyl substituents of D-alanine.</text>
        <dbReference type="EC" id="3.4.16.4"/>
    </reaction>
</comment>
<dbReference type="Pfam" id="PF03717">
    <property type="entry name" value="PBP_dimer"/>
    <property type="match status" value="1"/>
</dbReference>
<dbReference type="SUPFAM" id="SSF56519">
    <property type="entry name" value="Penicillin binding protein dimerisation domain"/>
    <property type="match status" value="1"/>
</dbReference>
<name>A0AA41X6Q7_9BACI</name>
<evidence type="ECO:0000313" key="19">
    <source>
        <dbReference type="Proteomes" id="UP001156102"/>
    </source>
</evidence>
<dbReference type="GO" id="GO:0009252">
    <property type="term" value="P:peptidoglycan biosynthetic process"/>
    <property type="evidence" value="ECO:0007669"/>
    <property type="project" value="UniProtKB-KW"/>
</dbReference>
<dbReference type="AlphaFoldDB" id="A0AA41X6Q7"/>
<feature type="region of interest" description="Disordered" evidence="14">
    <location>
        <begin position="691"/>
        <end position="728"/>
    </location>
</feature>
<evidence type="ECO:0000256" key="2">
    <source>
        <dbReference type="ARBA" id="ARBA00004236"/>
    </source>
</evidence>
<evidence type="ECO:0000256" key="12">
    <source>
        <dbReference type="ARBA" id="ARBA00023316"/>
    </source>
</evidence>
<comment type="pathway">
    <text evidence="3">Cell wall biogenesis; peptidoglycan biosynthesis.</text>
</comment>
<evidence type="ECO:0000256" key="1">
    <source>
        <dbReference type="ARBA" id="ARBA00004167"/>
    </source>
</evidence>
<dbReference type="InterPro" id="IPR005311">
    <property type="entry name" value="PBP_dimer"/>
</dbReference>
<keyword evidence="19" id="KW-1185">Reference proteome</keyword>
<keyword evidence="10 15" id="KW-1133">Transmembrane helix</keyword>
<keyword evidence="11 15" id="KW-0472">Membrane</keyword>
<organism evidence="18 19">
    <name type="scientific">Ectobacillus ponti</name>
    <dbReference type="NCBI Taxonomy" id="2961894"/>
    <lineage>
        <taxon>Bacteria</taxon>
        <taxon>Bacillati</taxon>
        <taxon>Bacillota</taxon>
        <taxon>Bacilli</taxon>
        <taxon>Bacillales</taxon>
        <taxon>Bacillaceae</taxon>
        <taxon>Ectobacillus</taxon>
    </lineage>
</organism>
<comment type="caution">
    <text evidence="18">The sequence shown here is derived from an EMBL/GenBank/DDBJ whole genome shotgun (WGS) entry which is preliminary data.</text>
</comment>
<dbReference type="InterPro" id="IPR001460">
    <property type="entry name" value="PCN-bd_Tpept"/>
</dbReference>
<evidence type="ECO:0000256" key="7">
    <source>
        <dbReference type="ARBA" id="ARBA00022692"/>
    </source>
</evidence>
<dbReference type="Pfam" id="PF00905">
    <property type="entry name" value="Transpeptidase"/>
    <property type="match status" value="1"/>
</dbReference>
<evidence type="ECO:0000259" key="17">
    <source>
        <dbReference type="Pfam" id="PF03717"/>
    </source>
</evidence>
<comment type="subcellular location">
    <subcellularLocation>
        <location evidence="2">Cell membrane</location>
    </subcellularLocation>
    <subcellularLocation>
        <location evidence="1">Membrane</location>
        <topology evidence="1">Single-pass membrane protein</topology>
    </subcellularLocation>
</comment>
<evidence type="ECO:0000256" key="9">
    <source>
        <dbReference type="ARBA" id="ARBA00022984"/>
    </source>
</evidence>
<feature type="domain" description="Penicillin-binding protein transpeptidase" evidence="16">
    <location>
        <begin position="348"/>
        <end position="684"/>
    </location>
</feature>
<keyword evidence="7 15" id="KW-0812">Transmembrane</keyword>
<evidence type="ECO:0000259" key="16">
    <source>
        <dbReference type="Pfam" id="PF00905"/>
    </source>
</evidence>
<evidence type="ECO:0000256" key="11">
    <source>
        <dbReference type="ARBA" id="ARBA00023136"/>
    </source>
</evidence>
<dbReference type="GO" id="GO:0008658">
    <property type="term" value="F:penicillin binding"/>
    <property type="evidence" value="ECO:0007669"/>
    <property type="project" value="InterPro"/>
</dbReference>
<dbReference type="PANTHER" id="PTHR30627:SF2">
    <property type="entry name" value="PEPTIDOGLYCAN D,D-TRANSPEPTIDASE MRDA"/>
    <property type="match status" value="1"/>
</dbReference>
<evidence type="ECO:0000256" key="3">
    <source>
        <dbReference type="ARBA" id="ARBA00004752"/>
    </source>
</evidence>
<keyword evidence="12" id="KW-0961">Cell wall biogenesis/degradation</keyword>
<dbReference type="GO" id="GO:0009002">
    <property type="term" value="F:serine-type D-Ala-D-Ala carboxypeptidase activity"/>
    <property type="evidence" value="ECO:0007669"/>
    <property type="project" value="UniProtKB-EC"/>
</dbReference>
<dbReference type="Gene3D" id="3.90.1310.10">
    <property type="entry name" value="Penicillin-binding protein 2a (Domain 2)"/>
    <property type="match status" value="1"/>
</dbReference>
<dbReference type="SUPFAM" id="SSF56601">
    <property type="entry name" value="beta-lactamase/transpeptidase-like"/>
    <property type="match status" value="1"/>
</dbReference>
<protein>
    <recommendedName>
        <fullName evidence="5">serine-type D-Ala-D-Ala carboxypeptidase</fullName>
        <ecNumber evidence="5">3.4.16.4</ecNumber>
    </recommendedName>
</protein>
<evidence type="ECO:0000256" key="8">
    <source>
        <dbReference type="ARBA" id="ARBA00022960"/>
    </source>
</evidence>
<keyword evidence="6" id="KW-1003">Cell membrane</keyword>
<dbReference type="GO" id="GO:0005886">
    <property type="term" value="C:plasma membrane"/>
    <property type="evidence" value="ECO:0007669"/>
    <property type="project" value="UniProtKB-SubCell"/>
</dbReference>
<reference evidence="18" key="1">
    <citation type="submission" date="2022-07" db="EMBL/GenBank/DDBJ databases">
        <authorList>
            <person name="Li W.-J."/>
            <person name="Deng Q.-Q."/>
        </authorList>
    </citation>
    <scope>NUCLEOTIDE SEQUENCE</scope>
    <source>
        <strain evidence="18">SYSU M60031</strain>
    </source>
</reference>
<evidence type="ECO:0000256" key="13">
    <source>
        <dbReference type="ARBA" id="ARBA00034000"/>
    </source>
</evidence>
<dbReference type="GO" id="GO:0071555">
    <property type="term" value="P:cell wall organization"/>
    <property type="evidence" value="ECO:0007669"/>
    <property type="project" value="UniProtKB-KW"/>
</dbReference>
<feature type="transmembrane region" description="Helical" evidence="15">
    <location>
        <begin position="20"/>
        <end position="43"/>
    </location>
</feature>
<evidence type="ECO:0000313" key="18">
    <source>
        <dbReference type="EMBL" id="MCP8967639.1"/>
    </source>
</evidence>
<dbReference type="Gene3D" id="3.40.710.10">
    <property type="entry name" value="DD-peptidase/beta-lactamase superfamily"/>
    <property type="match status" value="1"/>
</dbReference>
<evidence type="ECO:0000256" key="14">
    <source>
        <dbReference type="SAM" id="MobiDB-lite"/>
    </source>
</evidence>
<evidence type="ECO:0000256" key="15">
    <source>
        <dbReference type="SAM" id="Phobius"/>
    </source>
</evidence>
<dbReference type="PANTHER" id="PTHR30627">
    <property type="entry name" value="PEPTIDOGLYCAN D,D-TRANSPEPTIDASE"/>
    <property type="match status" value="1"/>
</dbReference>
<dbReference type="InterPro" id="IPR012338">
    <property type="entry name" value="Beta-lactam/transpept-like"/>
</dbReference>
<feature type="compositionally biased region" description="Low complexity" evidence="14">
    <location>
        <begin position="693"/>
        <end position="728"/>
    </location>
</feature>
<dbReference type="GO" id="GO:0008360">
    <property type="term" value="P:regulation of cell shape"/>
    <property type="evidence" value="ECO:0007669"/>
    <property type="project" value="UniProtKB-KW"/>
</dbReference>
<evidence type="ECO:0000256" key="6">
    <source>
        <dbReference type="ARBA" id="ARBA00022475"/>
    </source>
</evidence>
<dbReference type="InterPro" id="IPR036138">
    <property type="entry name" value="PBP_dimer_sf"/>
</dbReference>
<dbReference type="GO" id="GO:0071972">
    <property type="term" value="F:peptidoglycan L,D-transpeptidase activity"/>
    <property type="evidence" value="ECO:0007669"/>
    <property type="project" value="TreeGrafter"/>
</dbReference>
<dbReference type="EMBL" id="JANCLT010000002">
    <property type="protein sequence ID" value="MCP8967639.1"/>
    <property type="molecule type" value="Genomic_DNA"/>
</dbReference>
<keyword evidence="8" id="KW-0133">Cell shape</keyword>
<dbReference type="Proteomes" id="UP001156102">
    <property type="component" value="Unassembled WGS sequence"/>
</dbReference>
<accession>A0AA41X6Q7</accession>
<dbReference type="RefSeq" id="WP_254757546.1">
    <property type="nucleotide sequence ID" value="NZ_JANCLT010000002.1"/>
</dbReference>
<feature type="domain" description="Penicillin-binding protein dimerisation" evidence="17">
    <location>
        <begin position="61"/>
        <end position="302"/>
    </location>
</feature>
<gene>
    <name evidence="18" type="ORF">NK662_03685</name>
</gene>
<proteinExistence type="inferred from homology"/>
<evidence type="ECO:0000256" key="10">
    <source>
        <dbReference type="ARBA" id="ARBA00022989"/>
    </source>
</evidence>
<dbReference type="EC" id="3.4.16.4" evidence="5"/>